<keyword evidence="8" id="KW-1185">Reference proteome</keyword>
<dbReference type="OrthoDB" id="8891580at2759"/>
<dbReference type="AlphaFoldDB" id="A0A7N6C1A1"/>
<keyword evidence="5" id="KW-0395">Inflammatory response</keyword>
<reference evidence="7" key="3">
    <citation type="submission" date="2025-09" db="UniProtKB">
        <authorList>
            <consortium name="Ensembl"/>
        </authorList>
    </citation>
    <scope>IDENTIFICATION</scope>
</reference>
<evidence type="ECO:0000256" key="1">
    <source>
        <dbReference type="ARBA" id="ARBA00004514"/>
    </source>
</evidence>
<evidence type="ECO:0000256" key="4">
    <source>
        <dbReference type="ARBA" id="ARBA00022859"/>
    </source>
</evidence>
<evidence type="ECO:0000256" key="3">
    <source>
        <dbReference type="ARBA" id="ARBA00022588"/>
    </source>
</evidence>
<dbReference type="GO" id="GO:0005829">
    <property type="term" value="C:cytosol"/>
    <property type="evidence" value="ECO:0007669"/>
    <property type="project" value="UniProtKB-SubCell"/>
</dbReference>
<dbReference type="PANTHER" id="PTHR46985">
    <property type="entry name" value="NACHT, LRR AND PYD DOMAINS-CONTAINING PROTEIN 1"/>
    <property type="match status" value="1"/>
</dbReference>
<sequence>MDNAGHIYNFNMFFYVLLFQTAKFVDDNKAALFQRVSEVMAIVDKLGDMVHSETYSVILSKQTSQDQMRELFQRTLRSGGVVVKAAFYDILKKDHASLVKSLGKSCCC</sequence>
<feature type="domain" description="CARD" evidence="6">
    <location>
        <begin position="23"/>
        <end position="104"/>
    </location>
</feature>
<dbReference type="GO" id="GO:0045087">
    <property type="term" value="P:innate immune response"/>
    <property type="evidence" value="ECO:0007669"/>
    <property type="project" value="UniProtKB-KW"/>
</dbReference>
<dbReference type="InterPro" id="IPR051249">
    <property type="entry name" value="NLRP_Inflammasome"/>
</dbReference>
<dbReference type="GeneTree" id="ENSGT00940000177521"/>
<keyword evidence="3" id="KW-0399">Innate immunity</keyword>
<reference evidence="7" key="1">
    <citation type="submission" date="2021-04" db="EMBL/GenBank/DDBJ databases">
        <authorList>
            <consortium name="Wellcome Sanger Institute Data Sharing"/>
        </authorList>
    </citation>
    <scope>NUCLEOTIDE SEQUENCE [LARGE SCALE GENOMIC DNA]</scope>
</reference>
<dbReference type="InterPro" id="IPR001315">
    <property type="entry name" value="CARD"/>
</dbReference>
<keyword evidence="4" id="KW-0391">Immunity</keyword>
<organism evidence="7 8">
    <name type="scientific">Anabas testudineus</name>
    <name type="common">Climbing perch</name>
    <name type="synonym">Anthias testudineus</name>
    <dbReference type="NCBI Taxonomy" id="64144"/>
    <lineage>
        <taxon>Eukaryota</taxon>
        <taxon>Metazoa</taxon>
        <taxon>Chordata</taxon>
        <taxon>Craniata</taxon>
        <taxon>Vertebrata</taxon>
        <taxon>Euteleostomi</taxon>
        <taxon>Actinopterygii</taxon>
        <taxon>Neopterygii</taxon>
        <taxon>Teleostei</taxon>
        <taxon>Neoteleostei</taxon>
        <taxon>Acanthomorphata</taxon>
        <taxon>Anabantaria</taxon>
        <taxon>Anabantiformes</taxon>
        <taxon>Anabantoidei</taxon>
        <taxon>Anabantidae</taxon>
        <taxon>Anabas</taxon>
    </lineage>
</organism>
<dbReference type="SUPFAM" id="SSF47986">
    <property type="entry name" value="DEATH domain"/>
    <property type="match status" value="1"/>
</dbReference>
<dbReference type="PANTHER" id="PTHR46985:SF2">
    <property type="entry name" value="APOPTOSIS-ASSOCIATED SPECK-LIKE PROTEIN CONTAINING A CARD"/>
    <property type="match status" value="1"/>
</dbReference>
<reference evidence="7" key="2">
    <citation type="submission" date="2025-08" db="UniProtKB">
        <authorList>
            <consortium name="Ensembl"/>
        </authorList>
    </citation>
    <scope>IDENTIFICATION</scope>
</reference>
<keyword evidence="2" id="KW-0963">Cytoplasm</keyword>
<protein>
    <recommendedName>
        <fullName evidence="6">CARD domain-containing protein</fullName>
    </recommendedName>
</protein>
<dbReference type="InParanoid" id="A0A7N6C1A1"/>
<dbReference type="Ensembl" id="ENSATET00000046691.1">
    <property type="protein sequence ID" value="ENSATEP00000070180.1"/>
    <property type="gene ID" value="ENSATEG00000028420.1"/>
</dbReference>
<evidence type="ECO:0000259" key="6">
    <source>
        <dbReference type="Pfam" id="PF00619"/>
    </source>
</evidence>
<proteinExistence type="predicted"/>
<evidence type="ECO:0000313" key="8">
    <source>
        <dbReference type="Proteomes" id="UP000265040"/>
    </source>
</evidence>
<evidence type="ECO:0000256" key="2">
    <source>
        <dbReference type="ARBA" id="ARBA00022490"/>
    </source>
</evidence>
<dbReference type="InterPro" id="IPR011029">
    <property type="entry name" value="DEATH-like_dom_sf"/>
</dbReference>
<accession>A0A7N6C1A1</accession>
<dbReference type="Gene3D" id="1.10.533.10">
    <property type="entry name" value="Death Domain, Fas"/>
    <property type="match status" value="1"/>
</dbReference>
<dbReference type="Proteomes" id="UP000265040">
    <property type="component" value="Chromosome 6"/>
</dbReference>
<comment type="subcellular location">
    <subcellularLocation>
        <location evidence="1">Cytoplasm</location>
        <location evidence="1">Cytosol</location>
    </subcellularLocation>
</comment>
<evidence type="ECO:0000313" key="7">
    <source>
        <dbReference type="Ensembl" id="ENSATEP00000070180.1"/>
    </source>
</evidence>
<dbReference type="Pfam" id="PF00619">
    <property type="entry name" value="CARD"/>
    <property type="match status" value="1"/>
</dbReference>
<dbReference type="GO" id="GO:0006954">
    <property type="term" value="P:inflammatory response"/>
    <property type="evidence" value="ECO:0007669"/>
    <property type="project" value="UniProtKB-KW"/>
</dbReference>
<name>A0A7N6C1A1_ANATE</name>
<dbReference type="GO" id="GO:0042981">
    <property type="term" value="P:regulation of apoptotic process"/>
    <property type="evidence" value="ECO:0007669"/>
    <property type="project" value="InterPro"/>
</dbReference>
<evidence type="ECO:0000256" key="5">
    <source>
        <dbReference type="ARBA" id="ARBA00023198"/>
    </source>
</evidence>